<dbReference type="InterPro" id="IPR000953">
    <property type="entry name" value="Chromo/chromo_shadow_dom"/>
</dbReference>
<dbReference type="Pfam" id="PF00385">
    <property type="entry name" value="Chromo"/>
    <property type="match status" value="1"/>
</dbReference>
<evidence type="ECO:0000259" key="1">
    <source>
        <dbReference type="PROSITE" id="PS50013"/>
    </source>
</evidence>
<comment type="caution">
    <text evidence="2">The sequence shown here is derived from an EMBL/GenBank/DDBJ whole genome shotgun (WGS) entry which is preliminary data.</text>
</comment>
<name>A0A507CHH7_9FUNG</name>
<sequence>AVTCQTHSIPLVINGHEERVELPVFDSTEYDMILGLDWLMKHNPRSDWNTHSLIFSDPNLNVCVNMVTNLHATTPAVTNDELYQLPPSSWPMSEFPKVFDMKEQMQLPKQREEWDFDVKFKENEPLPRLLKRYIEAEDGERRKAPPPLKLNYEEGFMIEEILDVRRRGRGFEYLIAWEGFGPEDRTLEPRTSLNDDAMLRRWHQSHPEKPSPFALRN</sequence>
<proteinExistence type="predicted"/>
<dbReference type="PROSITE" id="PS50013">
    <property type="entry name" value="CHROMO_2"/>
    <property type="match status" value="1"/>
</dbReference>
<evidence type="ECO:0000313" key="3">
    <source>
        <dbReference type="Proteomes" id="UP000320475"/>
    </source>
</evidence>
<dbReference type="VEuPathDB" id="FungiDB:SeMB42_g04822"/>
<feature type="non-terminal residue" evidence="2">
    <location>
        <position position="1"/>
    </location>
</feature>
<dbReference type="Proteomes" id="UP000320475">
    <property type="component" value="Unassembled WGS sequence"/>
</dbReference>
<evidence type="ECO:0000313" key="2">
    <source>
        <dbReference type="EMBL" id="TPX38739.1"/>
    </source>
</evidence>
<dbReference type="EMBL" id="QEAM01000579">
    <property type="protein sequence ID" value="TPX38739.1"/>
    <property type="molecule type" value="Genomic_DNA"/>
</dbReference>
<dbReference type="InterPro" id="IPR016197">
    <property type="entry name" value="Chromo-like_dom_sf"/>
</dbReference>
<dbReference type="SMART" id="SM00298">
    <property type="entry name" value="CHROMO"/>
    <property type="match status" value="1"/>
</dbReference>
<reference evidence="2 3" key="1">
    <citation type="journal article" date="2019" name="Sci. Rep.">
        <title>Comparative genomics of chytrid fungi reveal insights into the obligate biotrophic and pathogenic lifestyle of Synchytrium endobioticum.</title>
        <authorList>
            <person name="van de Vossenberg B.T.L.H."/>
            <person name="Warris S."/>
            <person name="Nguyen H.D.T."/>
            <person name="van Gent-Pelzer M.P.E."/>
            <person name="Joly D.L."/>
            <person name="van de Geest H.C."/>
            <person name="Bonants P.J.M."/>
            <person name="Smith D.S."/>
            <person name="Levesque C.A."/>
            <person name="van der Lee T.A.J."/>
        </authorList>
    </citation>
    <scope>NUCLEOTIDE SEQUENCE [LARGE SCALE GENOMIC DNA]</scope>
    <source>
        <strain evidence="2 3">LEV6574</strain>
    </source>
</reference>
<dbReference type="AlphaFoldDB" id="A0A507CHH7"/>
<dbReference type="VEuPathDB" id="FungiDB:SeMB42_g04823"/>
<dbReference type="Gene3D" id="2.40.50.40">
    <property type="match status" value="1"/>
</dbReference>
<dbReference type="InterPro" id="IPR023780">
    <property type="entry name" value="Chromo_domain"/>
</dbReference>
<gene>
    <name evidence="2" type="ORF">SeLEV6574_g07661</name>
</gene>
<protein>
    <recommendedName>
        <fullName evidence="1">Chromo domain-containing protein</fullName>
    </recommendedName>
</protein>
<dbReference type="Gene3D" id="2.40.70.10">
    <property type="entry name" value="Acid Proteases"/>
    <property type="match status" value="1"/>
</dbReference>
<dbReference type="SUPFAM" id="SSF54160">
    <property type="entry name" value="Chromo domain-like"/>
    <property type="match status" value="1"/>
</dbReference>
<feature type="domain" description="Chromo" evidence="1">
    <location>
        <begin position="156"/>
        <end position="214"/>
    </location>
</feature>
<dbReference type="InterPro" id="IPR021109">
    <property type="entry name" value="Peptidase_aspartic_dom_sf"/>
</dbReference>
<dbReference type="Pfam" id="PF08284">
    <property type="entry name" value="RVP_2"/>
    <property type="match status" value="1"/>
</dbReference>
<organism evidence="2 3">
    <name type="scientific">Synchytrium endobioticum</name>
    <dbReference type="NCBI Taxonomy" id="286115"/>
    <lineage>
        <taxon>Eukaryota</taxon>
        <taxon>Fungi</taxon>
        <taxon>Fungi incertae sedis</taxon>
        <taxon>Chytridiomycota</taxon>
        <taxon>Chytridiomycota incertae sedis</taxon>
        <taxon>Chytridiomycetes</taxon>
        <taxon>Synchytriales</taxon>
        <taxon>Synchytriaceae</taxon>
        <taxon>Synchytrium</taxon>
    </lineage>
</organism>
<accession>A0A507CHH7</accession>
<dbReference type="OrthoDB" id="3262920at2759"/>